<proteinExistence type="predicted"/>
<dbReference type="AlphaFoldDB" id="A0A2A5QT05"/>
<gene>
    <name evidence="1" type="ORF">CP557_05150</name>
</gene>
<organism evidence="1 2">
    <name type="scientific">Natrinema ejinorense</name>
    <dbReference type="NCBI Taxonomy" id="373386"/>
    <lineage>
        <taxon>Archaea</taxon>
        <taxon>Methanobacteriati</taxon>
        <taxon>Methanobacteriota</taxon>
        <taxon>Stenosarchaea group</taxon>
        <taxon>Halobacteria</taxon>
        <taxon>Halobacteriales</taxon>
        <taxon>Natrialbaceae</taxon>
        <taxon>Natrinema</taxon>
    </lineage>
</organism>
<protein>
    <submittedName>
        <fullName evidence="1">Uncharacterized protein</fullName>
    </submittedName>
</protein>
<comment type="caution">
    <text evidence="1">The sequence shown here is derived from an EMBL/GenBank/DDBJ whole genome shotgun (WGS) entry which is preliminary data.</text>
</comment>
<name>A0A2A5QT05_9EURY</name>
<dbReference type="OrthoDB" id="229248at2157"/>
<dbReference type="EMBL" id="NXNI01000001">
    <property type="protein sequence ID" value="PCR89977.1"/>
    <property type="molecule type" value="Genomic_DNA"/>
</dbReference>
<dbReference type="Proteomes" id="UP000219689">
    <property type="component" value="Unassembled WGS sequence"/>
</dbReference>
<keyword evidence="2" id="KW-1185">Reference proteome</keyword>
<reference evidence="1 2" key="1">
    <citation type="submission" date="2017-09" db="EMBL/GenBank/DDBJ databases">
        <title>Genome sequences of Natrinema ejinorence JCM 13890T.</title>
        <authorList>
            <person name="Roh S.W."/>
            <person name="Kim Y.B."/>
            <person name="Kim J.Y."/>
        </authorList>
    </citation>
    <scope>NUCLEOTIDE SEQUENCE [LARGE SCALE GENOMIC DNA]</scope>
    <source>
        <strain evidence="1 2">JCM 13890</strain>
    </source>
</reference>
<sequence>MSPTFSPDDIDKAVENANGEAIGPVTEIDGDTARVEPSSGVVDSIRAALGWRRGADDTVRIREDAIASVSDDVIRLESESGSYNPLRIDGECDRESTVSGRMSARPRLDLLYSRPSLPEERAAS</sequence>
<evidence type="ECO:0000313" key="1">
    <source>
        <dbReference type="EMBL" id="PCR89977.1"/>
    </source>
</evidence>
<dbReference type="RefSeq" id="WP_097378920.1">
    <property type="nucleotide sequence ID" value="NZ_NXNI01000001.1"/>
</dbReference>
<evidence type="ECO:0000313" key="2">
    <source>
        <dbReference type="Proteomes" id="UP000219689"/>
    </source>
</evidence>
<accession>A0A2A5QT05</accession>